<comment type="caution">
    <text evidence="3">The sequence shown here is derived from an EMBL/GenBank/DDBJ whole genome shotgun (WGS) entry which is preliminary data.</text>
</comment>
<accession>A0A5J5F712</accession>
<protein>
    <recommendedName>
        <fullName evidence="2">Tr-type G domain-containing protein</fullName>
    </recommendedName>
</protein>
<dbReference type="EMBL" id="VXIS01000025">
    <property type="protein sequence ID" value="KAA8912330.1"/>
    <property type="molecule type" value="Genomic_DNA"/>
</dbReference>
<name>A0A5J5F712_9PEZI</name>
<dbReference type="AlphaFoldDB" id="A0A5J5F712"/>
<gene>
    <name evidence="3" type="ORF">FN846DRAFT_933600</name>
</gene>
<reference evidence="3 4" key="1">
    <citation type="submission" date="2019-09" db="EMBL/GenBank/DDBJ databases">
        <title>Draft genome of the ectomycorrhizal ascomycete Sphaerosporella brunnea.</title>
        <authorList>
            <consortium name="DOE Joint Genome Institute"/>
            <person name="Benucci G.M."/>
            <person name="Marozzi G."/>
            <person name="Antonielli L."/>
            <person name="Sanchez S."/>
            <person name="Marco P."/>
            <person name="Wang X."/>
            <person name="Falini L.B."/>
            <person name="Barry K."/>
            <person name="Haridas S."/>
            <person name="Lipzen A."/>
            <person name="Labutti K."/>
            <person name="Grigoriev I.V."/>
            <person name="Murat C."/>
            <person name="Martin F."/>
            <person name="Albertini E."/>
            <person name="Donnini D."/>
            <person name="Bonito G."/>
        </authorList>
    </citation>
    <scope>NUCLEOTIDE SEQUENCE [LARGE SCALE GENOMIC DNA]</scope>
    <source>
        <strain evidence="3 4">Sb_GMNB300</strain>
    </source>
</reference>
<dbReference type="Gene3D" id="3.40.50.300">
    <property type="entry name" value="P-loop containing nucleotide triphosphate hydrolases"/>
    <property type="match status" value="1"/>
</dbReference>
<feature type="domain" description="Tr-type G" evidence="2">
    <location>
        <begin position="118"/>
        <end position="374"/>
    </location>
</feature>
<evidence type="ECO:0000313" key="4">
    <source>
        <dbReference type="Proteomes" id="UP000326924"/>
    </source>
</evidence>
<dbReference type="OrthoDB" id="5342685at2759"/>
<dbReference type="SUPFAM" id="SSF52540">
    <property type="entry name" value="P-loop containing nucleoside triphosphate hydrolases"/>
    <property type="match status" value="1"/>
</dbReference>
<feature type="compositionally biased region" description="Polar residues" evidence="1">
    <location>
        <begin position="489"/>
        <end position="505"/>
    </location>
</feature>
<evidence type="ECO:0000256" key="1">
    <source>
        <dbReference type="SAM" id="MobiDB-lite"/>
    </source>
</evidence>
<dbReference type="GO" id="GO:0005525">
    <property type="term" value="F:GTP binding"/>
    <property type="evidence" value="ECO:0007669"/>
    <property type="project" value="InterPro"/>
</dbReference>
<dbReference type="GO" id="GO:0003746">
    <property type="term" value="F:translation elongation factor activity"/>
    <property type="evidence" value="ECO:0007669"/>
    <property type="project" value="TreeGrafter"/>
</dbReference>
<sequence length="721" mass="77216">MAEKLGASVTVTRKVFVKTVEQRDVDNARSKLAEHLVARARGKAKNGRGKHLKDVPDSADYEIDPADEEKFHIPKLGAKLWVAEALIKPYDGTNGSTAAFNENGGVHIIEANPTQQLRISLTGPTTCGKSTLLGTLTTGDLDNGRGKSRLSLLRHRHELVSGVTSSVAWEIIGYKPEASPQSIDEADDCGFFGTGEPEEEAEEPTARVVNYATGNISSWTDIHSAAEGGRIVFMSDSAGQLKYRRTTVRSLVGWAPHYAALLIPANDTETEDGPAGLSEASRVHMELCIKLGLPLIVVFTKMDIASKPGLRAVLIGVLSILKASGKKPLMLQNSGKIKETCMAIAAEPEAAVPIVFTSSVKGDGINLVHDLLMNLPMPALPVSPSAVHPLPHTSITGVENGIDDIEIVGSGGDIEIRCLDSDAEDDSDDQLTTLFHVEEVYGMKPSGIEANSGGSVISGHVRYGKVSIGDKLTVGPFYAGSDIGHRSRSATPTPTNGTPLLSVSAASYRGMLSRSPESGDESPGQRSPHRERNCYEEEAEWRLVRVVSVRRLRLPVTTLFAGEAGTIGIVPIDEENEDETPPPAPTSGSQPIDIRRPKAVSFELDPPEELRLKKGLVIVNRGGWMKAYTGFSAITRDPNAARGLVVGADVIIYVASVRTVARIVTVEPAVKDEGTRFVCEFLGVEWVELGAKVLVMKNRPMGGGMEVFVGKVEGRLRVLGG</sequence>
<feature type="region of interest" description="Disordered" evidence="1">
    <location>
        <begin position="481"/>
        <end position="532"/>
    </location>
</feature>
<proteinExistence type="predicted"/>
<dbReference type="PANTHER" id="PTHR43721:SF30">
    <property type="entry name" value="TR-TYPE G DOMAIN-CONTAINING PROTEIN"/>
    <property type="match status" value="1"/>
</dbReference>
<dbReference type="InterPro" id="IPR027417">
    <property type="entry name" value="P-loop_NTPase"/>
</dbReference>
<dbReference type="Pfam" id="PF00009">
    <property type="entry name" value="GTP_EFTU"/>
    <property type="match status" value="1"/>
</dbReference>
<dbReference type="PANTHER" id="PTHR43721">
    <property type="entry name" value="ELONGATION FACTOR TU-RELATED"/>
    <property type="match status" value="1"/>
</dbReference>
<keyword evidence="4" id="KW-1185">Reference proteome</keyword>
<dbReference type="InterPro" id="IPR050055">
    <property type="entry name" value="EF-Tu_GTPase"/>
</dbReference>
<evidence type="ECO:0000313" key="3">
    <source>
        <dbReference type="EMBL" id="KAA8912330.1"/>
    </source>
</evidence>
<dbReference type="GO" id="GO:0003924">
    <property type="term" value="F:GTPase activity"/>
    <property type="evidence" value="ECO:0007669"/>
    <property type="project" value="InterPro"/>
</dbReference>
<dbReference type="InParanoid" id="A0A5J5F712"/>
<evidence type="ECO:0000259" key="2">
    <source>
        <dbReference type="Pfam" id="PF00009"/>
    </source>
</evidence>
<dbReference type="Proteomes" id="UP000326924">
    <property type="component" value="Unassembled WGS sequence"/>
</dbReference>
<dbReference type="InterPro" id="IPR000795">
    <property type="entry name" value="T_Tr_GTP-bd_dom"/>
</dbReference>
<feature type="region of interest" description="Disordered" evidence="1">
    <location>
        <begin position="572"/>
        <end position="593"/>
    </location>
</feature>
<organism evidence="3 4">
    <name type="scientific">Sphaerosporella brunnea</name>
    <dbReference type="NCBI Taxonomy" id="1250544"/>
    <lineage>
        <taxon>Eukaryota</taxon>
        <taxon>Fungi</taxon>
        <taxon>Dikarya</taxon>
        <taxon>Ascomycota</taxon>
        <taxon>Pezizomycotina</taxon>
        <taxon>Pezizomycetes</taxon>
        <taxon>Pezizales</taxon>
        <taxon>Pyronemataceae</taxon>
        <taxon>Sphaerosporella</taxon>
    </lineage>
</organism>